<gene>
    <name evidence="4" type="ORF">Ocin01_07755</name>
</gene>
<evidence type="ECO:0000256" key="1">
    <source>
        <dbReference type="ARBA" id="ARBA00009224"/>
    </source>
</evidence>
<dbReference type="AlphaFoldDB" id="A0A1D2N0W6"/>
<dbReference type="STRING" id="48709.A0A1D2N0W6"/>
<name>A0A1D2N0W6_ORCCI</name>
<dbReference type="GO" id="GO:0005739">
    <property type="term" value="C:mitochondrion"/>
    <property type="evidence" value="ECO:0007669"/>
    <property type="project" value="TreeGrafter"/>
</dbReference>
<dbReference type="GO" id="GO:0000266">
    <property type="term" value="P:mitochondrial fission"/>
    <property type="evidence" value="ECO:0007669"/>
    <property type="project" value="TreeGrafter"/>
</dbReference>
<dbReference type="PANTHER" id="PTHR11001">
    <property type="entry name" value="MITOCHONDRIAL FISSION PROCESS PROTEIN 1"/>
    <property type="match status" value="1"/>
</dbReference>
<dbReference type="EMBL" id="LJIJ01000311">
    <property type="protein sequence ID" value="ODM98919.1"/>
    <property type="molecule type" value="Genomic_DNA"/>
</dbReference>
<evidence type="ECO:0000313" key="4">
    <source>
        <dbReference type="EMBL" id="ODM98919.1"/>
    </source>
</evidence>
<comment type="caution">
    <text evidence="4">The sequence shown here is derived from an EMBL/GenBank/DDBJ whole genome shotgun (WGS) entry which is preliminary data.</text>
</comment>
<evidence type="ECO:0000313" key="5">
    <source>
        <dbReference type="Proteomes" id="UP000094527"/>
    </source>
</evidence>
<dbReference type="OrthoDB" id="424969at2759"/>
<protein>
    <recommendedName>
        <fullName evidence="2">Mitochondrial fission process protein 1</fullName>
    </recommendedName>
    <alternativeName>
        <fullName evidence="3">Mitochondrial 18 kDa protein</fullName>
    </alternativeName>
</protein>
<accession>A0A1D2N0W6</accession>
<sequence length="155" mass="17570">MSKEGKTMKDEDIDIWRDTPVRFLGYSNEVGEAFRAQVPVNFVRLTYGMAFLYVLADTRHKTLKVKSPEMSKKLVAAADTLTWQTLASVAIPGYTINRVCFYSLALLSRTKLSLPVRKWTTTAIGLGCIPFIVHPIDKFVDYLMDHTVRVIFPPP</sequence>
<keyword evidence="5" id="KW-1185">Reference proteome</keyword>
<dbReference type="Proteomes" id="UP000094527">
    <property type="component" value="Unassembled WGS sequence"/>
</dbReference>
<organism evidence="4 5">
    <name type="scientific">Orchesella cincta</name>
    <name type="common">Springtail</name>
    <name type="synonym">Podura cincta</name>
    <dbReference type="NCBI Taxonomy" id="48709"/>
    <lineage>
        <taxon>Eukaryota</taxon>
        <taxon>Metazoa</taxon>
        <taxon>Ecdysozoa</taxon>
        <taxon>Arthropoda</taxon>
        <taxon>Hexapoda</taxon>
        <taxon>Collembola</taxon>
        <taxon>Entomobryomorpha</taxon>
        <taxon>Entomobryoidea</taxon>
        <taxon>Orchesellidae</taxon>
        <taxon>Orchesellinae</taxon>
        <taxon>Orchesella</taxon>
    </lineage>
</organism>
<dbReference type="PANTHER" id="PTHR11001:SF2">
    <property type="entry name" value="MITOCHONDRIAL FISSION PROCESS PROTEIN 1"/>
    <property type="match status" value="1"/>
</dbReference>
<dbReference type="OMA" id="DVFTWQM"/>
<evidence type="ECO:0000256" key="3">
    <source>
        <dbReference type="ARBA" id="ARBA00029631"/>
    </source>
</evidence>
<reference evidence="4 5" key="1">
    <citation type="journal article" date="2016" name="Genome Biol. Evol.">
        <title>Gene Family Evolution Reflects Adaptation to Soil Environmental Stressors in the Genome of the Collembolan Orchesella cincta.</title>
        <authorList>
            <person name="Faddeeva-Vakhrusheva A."/>
            <person name="Derks M.F."/>
            <person name="Anvar S.Y."/>
            <person name="Agamennone V."/>
            <person name="Suring W."/>
            <person name="Smit S."/>
            <person name="van Straalen N.M."/>
            <person name="Roelofs D."/>
        </authorList>
    </citation>
    <scope>NUCLEOTIDE SEQUENCE [LARGE SCALE GENOMIC DNA]</scope>
    <source>
        <tissue evidence="4">Mixed pool</tissue>
    </source>
</reference>
<comment type="similarity">
    <text evidence="1">Belongs to the MTFP1 family.</text>
</comment>
<dbReference type="Pfam" id="PF10558">
    <property type="entry name" value="MTP18"/>
    <property type="match status" value="2"/>
</dbReference>
<evidence type="ECO:0000256" key="2">
    <source>
        <dbReference type="ARBA" id="ARBA00017835"/>
    </source>
</evidence>
<dbReference type="InterPro" id="IPR019560">
    <property type="entry name" value="Mitochondrial_18_kDa_protein"/>
</dbReference>
<proteinExistence type="inferred from homology"/>